<proteinExistence type="predicted"/>
<sequence>MSQEKVDRYKEQKKNRKKIMKREKLERALMKLLGGVVCAAVVVWIGYSAVHMTKTSSSDTTAETTGYVIDTSAIDSYLQSLQTN</sequence>
<dbReference type="Proteomes" id="UP000481852">
    <property type="component" value="Unassembled WGS sequence"/>
</dbReference>
<evidence type="ECO:0000313" key="3">
    <source>
        <dbReference type="Proteomes" id="UP000481852"/>
    </source>
</evidence>
<organism evidence="2 3">
    <name type="scientific">Porcincola intestinalis</name>
    <dbReference type="NCBI Taxonomy" id="2606632"/>
    <lineage>
        <taxon>Bacteria</taxon>
        <taxon>Bacillati</taxon>
        <taxon>Bacillota</taxon>
        <taxon>Clostridia</taxon>
        <taxon>Lachnospirales</taxon>
        <taxon>Lachnospiraceae</taxon>
        <taxon>Porcincola</taxon>
    </lineage>
</organism>
<feature type="transmembrane region" description="Helical" evidence="1">
    <location>
        <begin position="28"/>
        <end position="47"/>
    </location>
</feature>
<evidence type="ECO:0000256" key="1">
    <source>
        <dbReference type="SAM" id="Phobius"/>
    </source>
</evidence>
<dbReference type="EMBL" id="VULZ01000003">
    <property type="protein sequence ID" value="MSS14251.1"/>
    <property type="molecule type" value="Genomic_DNA"/>
</dbReference>
<keyword evidence="1" id="KW-0812">Transmembrane</keyword>
<protein>
    <submittedName>
        <fullName evidence="2">Uncharacterized protein</fullName>
    </submittedName>
</protein>
<keyword evidence="1" id="KW-0472">Membrane</keyword>
<dbReference type="RefSeq" id="WP_154523657.1">
    <property type="nucleotide sequence ID" value="NZ_JAXEDB010000160.1"/>
</dbReference>
<keyword evidence="3" id="KW-1185">Reference proteome</keyword>
<dbReference type="AlphaFoldDB" id="A0A6L5X1P3"/>
<gene>
    <name evidence="2" type="ORF">FYJ35_04195</name>
</gene>
<accession>A0A6L5X1P3</accession>
<comment type="caution">
    <text evidence="2">The sequence shown here is derived from an EMBL/GenBank/DDBJ whole genome shotgun (WGS) entry which is preliminary data.</text>
</comment>
<keyword evidence="1" id="KW-1133">Transmembrane helix</keyword>
<name>A0A6L5X1P3_9FIRM</name>
<evidence type="ECO:0000313" key="2">
    <source>
        <dbReference type="EMBL" id="MSS14251.1"/>
    </source>
</evidence>
<reference evidence="2 3" key="1">
    <citation type="submission" date="2019-08" db="EMBL/GenBank/DDBJ databases">
        <title>In-depth cultivation of the pig gut microbiome towards novel bacterial diversity and tailored functional studies.</title>
        <authorList>
            <person name="Wylensek D."/>
            <person name="Hitch T.C.A."/>
            <person name="Clavel T."/>
        </authorList>
    </citation>
    <scope>NUCLEOTIDE SEQUENCE [LARGE SCALE GENOMIC DNA]</scope>
    <source>
        <strain evidence="2 3">Oil+RF-744-WCA-WT-11</strain>
    </source>
</reference>